<evidence type="ECO:0000313" key="3">
    <source>
        <dbReference type="EMBL" id="MPN08734.1"/>
    </source>
</evidence>
<dbReference type="NCBIfam" id="TIGR02861">
    <property type="entry name" value="SASP_H"/>
    <property type="match status" value="1"/>
</dbReference>
<evidence type="ECO:0000256" key="1">
    <source>
        <dbReference type="ARBA" id="ARBA00022969"/>
    </source>
</evidence>
<name>A0A645F803_9ZZZZ</name>
<protein>
    <submittedName>
        <fullName evidence="3">Small, acid-soluble spore protein H</fullName>
    </submittedName>
</protein>
<comment type="caution">
    <text evidence="3">The sequence shown here is derived from an EMBL/GenBank/DDBJ whole genome shotgun (WGS) entry which is preliminary data.</text>
</comment>
<sequence>MDSKRAKEICASPRMANVTHIGVPIYIDSVSNDNTANVHPLSQPDDHRTVSLSSLTEAPQ</sequence>
<dbReference type="EMBL" id="VSSQ01054822">
    <property type="protein sequence ID" value="MPN08734.1"/>
    <property type="molecule type" value="Genomic_DNA"/>
</dbReference>
<dbReference type="GO" id="GO:0030436">
    <property type="term" value="P:asexual sporulation"/>
    <property type="evidence" value="ECO:0007669"/>
    <property type="project" value="InterPro"/>
</dbReference>
<dbReference type="Pfam" id="PF08141">
    <property type="entry name" value="SspH"/>
    <property type="match status" value="1"/>
</dbReference>
<dbReference type="InterPro" id="IPR012610">
    <property type="entry name" value="SASP_SspH"/>
</dbReference>
<gene>
    <name evidence="3" type="primary">sspH_5</name>
    <name evidence="3" type="ORF">SDC9_156019</name>
</gene>
<organism evidence="3">
    <name type="scientific">bioreactor metagenome</name>
    <dbReference type="NCBI Taxonomy" id="1076179"/>
    <lineage>
        <taxon>unclassified sequences</taxon>
        <taxon>metagenomes</taxon>
        <taxon>ecological metagenomes</taxon>
    </lineage>
</organism>
<evidence type="ECO:0000256" key="2">
    <source>
        <dbReference type="SAM" id="MobiDB-lite"/>
    </source>
</evidence>
<keyword evidence="1" id="KW-0749">Sporulation</keyword>
<dbReference type="GO" id="GO:0042601">
    <property type="term" value="C:endospore-forming forespore"/>
    <property type="evidence" value="ECO:0007669"/>
    <property type="project" value="InterPro"/>
</dbReference>
<feature type="region of interest" description="Disordered" evidence="2">
    <location>
        <begin position="36"/>
        <end position="60"/>
    </location>
</feature>
<feature type="compositionally biased region" description="Polar residues" evidence="2">
    <location>
        <begin position="50"/>
        <end position="60"/>
    </location>
</feature>
<accession>A0A645F803</accession>
<dbReference type="GO" id="GO:0030435">
    <property type="term" value="P:sporulation resulting in formation of a cellular spore"/>
    <property type="evidence" value="ECO:0007669"/>
    <property type="project" value="UniProtKB-KW"/>
</dbReference>
<reference evidence="3" key="1">
    <citation type="submission" date="2019-08" db="EMBL/GenBank/DDBJ databases">
        <authorList>
            <person name="Kucharzyk K."/>
            <person name="Murdoch R.W."/>
            <person name="Higgins S."/>
            <person name="Loffler F."/>
        </authorList>
    </citation>
    <scope>NUCLEOTIDE SEQUENCE</scope>
</reference>
<proteinExistence type="predicted"/>
<dbReference type="AlphaFoldDB" id="A0A645F803"/>